<evidence type="ECO:0000313" key="3">
    <source>
        <dbReference type="EMBL" id="TGZ77679.1"/>
    </source>
</evidence>
<keyword evidence="2" id="KW-1133">Transmembrane helix</keyword>
<dbReference type="Pfam" id="PF05821">
    <property type="entry name" value="NDUF_B8"/>
    <property type="match status" value="1"/>
</dbReference>
<name>A0A4S2MQQ3_9PEZI</name>
<dbReference type="InParanoid" id="A0A4S2MQQ3"/>
<dbReference type="PANTHER" id="PTHR12840">
    <property type="entry name" value="NADH-UBIQUINONE OXIDOREDUCTASE ASHI SUBUNIT"/>
    <property type="match status" value="1"/>
</dbReference>
<dbReference type="OrthoDB" id="2014058at2759"/>
<keyword evidence="2" id="KW-0472">Membrane</keyword>
<organism evidence="3 4">
    <name type="scientific">Ascodesmis nigricans</name>
    <dbReference type="NCBI Taxonomy" id="341454"/>
    <lineage>
        <taxon>Eukaryota</taxon>
        <taxon>Fungi</taxon>
        <taxon>Dikarya</taxon>
        <taxon>Ascomycota</taxon>
        <taxon>Pezizomycotina</taxon>
        <taxon>Pezizomycetes</taxon>
        <taxon>Pezizales</taxon>
        <taxon>Ascodesmidaceae</taxon>
        <taxon>Ascodesmis</taxon>
    </lineage>
</organism>
<feature type="region of interest" description="Disordered" evidence="1">
    <location>
        <begin position="47"/>
        <end position="67"/>
    </location>
</feature>
<keyword evidence="4" id="KW-1185">Reference proteome</keyword>
<proteinExistence type="predicted"/>
<dbReference type="AlphaFoldDB" id="A0A4S2MQQ3"/>
<protein>
    <recommendedName>
        <fullName evidence="5">NADH:ubiquinone oxidoreductase 20.1kD subunit</fullName>
    </recommendedName>
</protein>
<dbReference type="PANTHER" id="PTHR12840:SF1">
    <property type="entry name" value="NADH DEHYDROGENASE [UBIQUINONE] 1 BETA SUBCOMPLEX SUBUNIT 8, MITOCHONDRIAL"/>
    <property type="match status" value="1"/>
</dbReference>
<accession>A0A4S2MQQ3</accession>
<dbReference type="EMBL" id="ML220150">
    <property type="protein sequence ID" value="TGZ77679.1"/>
    <property type="molecule type" value="Genomic_DNA"/>
</dbReference>
<gene>
    <name evidence="3" type="ORF">EX30DRAFT_180224</name>
</gene>
<evidence type="ECO:0000256" key="2">
    <source>
        <dbReference type="SAM" id="Phobius"/>
    </source>
</evidence>
<sequence length="169" mass="18702">MLAQRLVAVARPLALRRAVPVTSSIASRSFIVGPDRDFSTPLDPVAYPRNDPAKDPGMNGGYINPTPERRQFRDPYGDWWDKQERRNFGEAAHEDNDMLGRFTPEAYTWIASPQKGLFQIGLFISTVLALSGTVYMVYPDKPAVPREFPHNGLEIALGGKGCVLAKAEA</sequence>
<keyword evidence="2" id="KW-0812">Transmembrane</keyword>
<dbReference type="STRING" id="341454.A0A4S2MQQ3"/>
<evidence type="ECO:0000313" key="4">
    <source>
        <dbReference type="Proteomes" id="UP000298138"/>
    </source>
</evidence>
<dbReference type="InterPro" id="IPR008699">
    <property type="entry name" value="NDUFB8"/>
</dbReference>
<evidence type="ECO:0008006" key="5">
    <source>
        <dbReference type="Google" id="ProtNLM"/>
    </source>
</evidence>
<reference evidence="3 4" key="1">
    <citation type="submission" date="2019-04" db="EMBL/GenBank/DDBJ databases">
        <title>Comparative genomics and transcriptomics to analyze fruiting body development in filamentous ascomycetes.</title>
        <authorList>
            <consortium name="DOE Joint Genome Institute"/>
            <person name="Lutkenhaus R."/>
            <person name="Traeger S."/>
            <person name="Breuer J."/>
            <person name="Kuo A."/>
            <person name="Lipzen A."/>
            <person name="Pangilinan J."/>
            <person name="Dilworth D."/>
            <person name="Sandor L."/>
            <person name="Poggeler S."/>
            <person name="Barry K."/>
            <person name="Grigoriev I.V."/>
            <person name="Nowrousian M."/>
        </authorList>
    </citation>
    <scope>NUCLEOTIDE SEQUENCE [LARGE SCALE GENOMIC DNA]</scope>
    <source>
        <strain evidence="3 4">CBS 389.68</strain>
    </source>
</reference>
<dbReference type="GO" id="GO:0005739">
    <property type="term" value="C:mitochondrion"/>
    <property type="evidence" value="ECO:0007669"/>
    <property type="project" value="InterPro"/>
</dbReference>
<evidence type="ECO:0000256" key="1">
    <source>
        <dbReference type="SAM" id="MobiDB-lite"/>
    </source>
</evidence>
<dbReference type="Proteomes" id="UP000298138">
    <property type="component" value="Unassembled WGS sequence"/>
</dbReference>
<feature type="transmembrane region" description="Helical" evidence="2">
    <location>
        <begin position="117"/>
        <end position="138"/>
    </location>
</feature>